<dbReference type="Proteomes" id="UP000679691">
    <property type="component" value="Unassembled WGS sequence"/>
</dbReference>
<dbReference type="SUPFAM" id="SSF110997">
    <property type="entry name" value="Sporulation related repeat"/>
    <property type="match status" value="1"/>
</dbReference>
<reference evidence="3" key="1">
    <citation type="submission" date="2021-03" db="EMBL/GenBank/DDBJ databases">
        <authorList>
            <person name="Lu T."/>
            <person name="Wang Q."/>
            <person name="Han X."/>
        </authorList>
    </citation>
    <scope>NUCLEOTIDE SEQUENCE</scope>
    <source>
        <strain evidence="3">WQ 2009</strain>
    </source>
</reference>
<evidence type="ECO:0000313" key="4">
    <source>
        <dbReference type="Proteomes" id="UP000679691"/>
    </source>
</evidence>
<evidence type="ECO:0000313" key="3">
    <source>
        <dbReference type="EMBL" id="MBP3944170.1"/>
    </source>
</evidence>
<name>A0A8T4HAN0_9SPHI</name>
<sequence length="153" mass="17615">MLKKGFVAGMAVVMLSISAHAQEKVPVEVTKDTLITLLQNFRANPEVMLKPVEVKPVVTVAKVIDKRTARRTSVRGFRVQIYTGSSRSQAYAEQARFRRLYKDVDTYVSYNEPNYRVKVGDFRSRSDANAYLRMLKSQFSNVFIFTEDIYVYQ</sequence>
<dbReference type="AlphaFoldDB" id="A0A8T4HAN0"/>
<dbReference type="InterPro" id="IPR007730">
    <property type="entry name" value="SPOR-like_dom"/>
</dbReference>
<evidence type="ECO:0000259" key="2">
    <source>
        <dbReference type="PROSITE" id="PS51724"/>
    </source>
</evidence>
<dbReference type="EMBL" id="JAGKSB010000014">
    <property type="protein sequence ID" value="MBP3944170.1"/>
    <property type="molecule type" value="Genomic_DNA"/>
</dbReference>
<feature type="domain" description="SPOR" evidence="2">
    <location>
        <begin position="71"/>
        <end position="148"/>
    </location>
</feature>
<keyword evidence="1" id="KW-0732">Signal</keyword>
<dbReference type="InterPro" id="IPR036680">
    <property type="entry name" value="SPOR-like_sf"/>
</dbReference>
<dbReference type="PROSITE" id="PS51724">
    <property type="entry name" value="SPOR"/>
    <property type="match status" value="1"/>
</dbReference>
<comment type="caution">
    <text evidence="3">The sequence shown here is derived from an EMBL/GenBank/DDBJ whole genome shotgun (WGS) entry which is preliminary data.</text>
</comment>
<feature type="chain" id="PRO_5035822674" evidence="1">
    <location>
        <begin position="22"/>
        <end position="153"/>
    </location>
</feature>
<dbReference type="Gene3D" id="3.30.70.1070">
    <property type="entry name" value="Sporulation related repeat"/>
    <property type="match status" value="1"/>
</dbReference>
<proteinExistence type="predicted"/>
<evidence type="ECO:0000256" key="1">
    <source>
        <dbReference type="SAM" id="SignalP"/>
    </source>
</evidence>
<keyword evidence="4" id="KW-1185">Reference proteome</keyword>
<protein>
    <submittedName>
        <fullName evidence="3">SPOR domain-containing protein</fullName>
    </submittedName>
</protein>
<dbReference type="RefSeq" id="WP_353547676.1">
    <property type="nucleotide sequence ID" value="NZ_JAGKSB010000014.1"/>
</dbReference>
<dbReference type="Pfam" id="PF05036">
    <property type="entry name" value="SPOR"/>
    <property type="match status" value="1"/>
</dbReference>
<organism evidence="3 4">
    <name type="scientific">Rhinopithecimicrobium faecis</name>
    <dbReference type="NCBI Taxonomy" id="2820698"/>
    <lineage>
        <taxon>Bacteria</taxon>
        <taxon>Pseudomonadati</taxon>
        <taxon>Bacteroidota</taxon>
        <taxon>Sphingobacteriia</taxon>
        <taxon>Sphingobacteriales</taxon>
        <taxon>Sphingobacteriaceae</taxon>
        <taxon>Rhinopithecimicrobium</taxon>
    </lineage>
</organism>
<dbReference type="GO" id="GO:0042834">
    <property type="term" value="F:peptidoglycan binding"/>
    <property type="evidence" value="ECO:0007669"/>
    <property type="project" value="InterPro"/>
</dbReference>
<gene>
    <name evidence="3" type="ORF">J5U18_11505</name>
</gene>
<feature type="signal peptide" evidence="1">
    <location>
        <begin position="1"/>
        <end position="21"/>
    </location>
</feature>
<accession>A0A8T4HAN0</accession>